<dbReference type="RefSeq" id="XP_007675230.1">
    <property type="nucleotide sequence ID" value="XM_007677040.1"/>
</dbReference>
<protein>
    <submittedName>
        <fullName evidence="3">Uncharacterized protein</fullName>
    </submittedName>
</protein>
<evidence type="ECO:0000256" key="2">
    <source>
        <dbReference type="SAM" id="SignalP"/>
    </source>
</evidence>
<dbReference type="KEGG" id="bcom:BAUCODRAFT_33021"/>
<feature type="chain" id="PRO_5004021446" evidence="2">
    <location>
        <begin position="21"/>
        <end position="304"/>
    </location>
</feature>
<keyword evidence="4" id="KW-1185">Reference proteome</keyword>
<dbReference type="OrthoDB" id="3844816at2759"/>
<organism evidence="3 4">
    <name type="scientific">Baudoinia panamericana (strain UAMH 10762)</name>
    <name type="common">Angels' share fungus</name>
    <name type="synonym">Baudoinia compniacensis (strain UAMH 10762)</name>
    <dbReference type="NCBI Taxonomy" id="717646"/>
    <lineage>
        <taxon>Eukaryota</taxon>
        <taxon>Fungi</taxon>
        <taxon>Dikarya</taxon>
        <taxon>Ascomycota</taxon>
        <taxon>Pezizomycotina</taxon>
        <taxon>Dothideomycetes</taxon>
        <taxon>Dothideomycetidae</taxon>
        <taxon>Mycosphaerellales</taxon>
        <taxon>Teratosphaeriaceae</taxon>
        <taxon>Baudoinia</taxon>
    </lineage>
</organism>
<sequence length="304" mass="32444">MQRLASWVLGLLICVQYALTSDGIYNEQYLRFNASMWNAIAAAPGNDESRALNNCQMFDPTTPGVVLASGQECIYNLLNWMFLAITGSPGNYTALAQSGVNGVQEIAGAKKRDDEPDSEFAYEARDGVTITSNRTHASVRVGAEARIRRSTPLDTDGQYFNFAAVDGLKVEAYNVVGSLSRAQTVDLTHYLNAFAFNAFEYSDSWSFALCSLTYEPLVYGRIIAEGSAPGTNFEPIIMINCAKEIPPRSSIPSSPASPLTSTATQPSFTSSGTIVSASLIGSVPTSNRSATSTTTTCGVSSAAT</sequence>
<accession>M2N044</accession>
<dbReference type="GeneID" id="19111935"/>
<name>M2N044_BAUPA</name>
<evidence type="ECO:0000256" key="1">
    <source>
        <dbReference type="SAM" id="MobiDB-lite"/>
    </source>
</evidence>
<keyword evidence="2" id="KW-0732">Signal</keyword>
<gene>
    <name evidence="3" type="ORF">BAUCODRAFT_33021</name>
</gene>
<feature type="compositionally biased region" description="Low complexity" evidence="1">
    <location>
        <begin position="285"/>
        <end position="304"/>
    </location>
</feature>
<dbReference type="EMBL" id="KB445554">
    <property type="protein sequence ID" value="EMC97293.1"/>
    <property type="molecule type" value="Genomic_DNA"/>
</dbReference>
<evidence type="ECO:0000313" key="3">
    <source>
        <dbReference type="EMBL" id="EMC97293.1"/>
    </source>
</evidence>
<reference evidence="3 4" key="1">
    <citation type="journal article" date="2012" name="PLoS Pathog.">
        <title>Diverse lifestyles and strategies of plant pathogenesis encoded in the genomes of eighteen Dothideomycetes fungi.</title>
        <authorList>
            <person name="Ohm R.A."/>
            <person name="Feau N."/>
            <person name="Henrissat B."/>
            <person name="Schoch C.L."/>
            <person name="Horwitz B.A."/>
            <person name="Barry K.W."/>
            <person name="Condon B.J."/>
            <person name="Copeland A.C."/>
            <person name="Dhillon B."/>
            <person name="Glaser F."/>
            <person name="Hesse C.N."/>
            <person name="Kosti I."/>
            <person name="LaButti K."/>
            <person name="Lindquist E.A."/>
            <person name="Lucas S."/>
            <person name="Salamov A.A."/>
            <person name="Bradshaw R.E."/>
            <person name="Ciuffetti L."/>
            <person name="Hamelin R.C."/>
            <person name="Kema G.H.J."/>
            <person name="Lawrence C."/>
            <person name="Scott J.A."/>
            <person name="Spatafora J.W."/>
            <person name="Turgeon B.G."/>
            <person name="de Wit P.J.G.M."/>
            <person name="Zhong S."/>
            <person name="Goodwin S.B."/>
            <person name="Grigoriev I.V."/>
        </authorList>
    </citation>
    <scope>NUCLEOTIDE SEQUENCE [LARGE SCALE GENOMIC DNA]</scope>
    <source>
        <strain evidence="3 4">UAMH 10762</strain>
    </source>
</reference>
<evidence type="ECO:0000313" key="4">
    <source>
        <dbReference type="Proteomes" id="UP000011761"/>
    </source>
</evidence>
<dbReference type="AlphaFoldDB" id="M2N044"/>
<dbReference type="Proteomes" id="UP000011761">
    <property type="component" value="Unassembled WGS sequence"/>
</dbReference>
<dbReference type="HOGENOM" id="CLU_915227_0_0_1"/>
<feature type="region of interest" description="Disordered" evidence="1">
    <location>
        <begin position="283"/>
        <end position="304"/>
    </location>
</feature>
<proteinExistence type="predicted"/>
<feature type="signal peptide" evidence="2">
    <location>
        <begin position="1"/>
        <end position="20"/>
    </location>
</feature>
<feature type="region of interest" description="Disordered" evidence="1">
    <location>
        <begin position="248"/>
        <end position="267"/>
    </location>
</feature>